<evidence type="ECO:0000259" key="8">
    <source>
        <dbReference type="PROSITE" id="PS50850"/>
    </source>
</evidence>
<feature type="transmembrane region" description="Helical" evidence="7">
    <location>
        <begin position="285"/>
        <end position="302"/>
    </location>
</feature>
<feature type="transmembrane region" description="Helical" evidence="7">
    <location>
        <begin position="308"/>
        <end position="326"/>
    </location>
</feature>
<dbReference type="InterPro" id="IPR036259">
    <property type="entry name" value="MFS_trans_sf"/>
</dbReference>
<dbReference type="Pfam" id="PF07690">
    <property type="entry name" value="MFS_1"/>
    <property type="match status" value="1"/>
</dbReference>
<keyword evidence="5 7" id="KW-1133">Transmembrane helix</keyword>
<dbReference type="RefSeq" id="WP_220208405.1">
    <property type="nucleotide sequence ID" value="NZ_BNJK01000002.1"/>
</dbReference>
<comment type="similarity">
    <text evidence="2">Belongs to the major facilitator superfamily.</text>
</comment>
<feature type="domain" description="Major facilitator superfamily (MFS) profile" evidence="8">
    <location>
        <begin position="1"/>
        <end position="393"/>
    </location>
</feature>
<keyword evidence="10" id="KW-1185">Reference proteome</keyword>
<feature type="transmembrane region" description="Helical" evidence="7">
    <location>
        <begin position="254"/>
        <end position="273"/>
    </location>
</feature>
<dbReference type="Gene3D" id="1.20.1250.20">
    <property type="entry name" value="MFS general substrate transporter like domains"/>
    <property type="match status" value="1"/>
</dbReference>
<dbReference type="InterPro" id="IPR011701">
    <property type="entry name" value="MFS"/>
</dbReference>
<dbReference type="PROSITE" id="PS50850">
    <property type="entry name" value="MFS"/>
    <property type="match status" value="1"/>
</dbReference>
<feature type="transmembrane region" description="Helical" evidence="7">
    <location>
        <begin position="371"/>
        <end position="389"/>
    </location>
</feature>
<keyword evidence="4 7" id="KW-0812">Transmembrane</keyword>
<comment type="caution">
    <text evidence="9">The sequence shown here is derived from an EMBL/GenBank/DDBJ whole genome shotgun (WGS) entry which is preliminary data.</text>
</comment>
<dbReference type="PANTHER" id="PTHR23514">
    <property type="entry name" value="BYPASS OF STOP CODON PROTEIN 6"/>
    <property type="match status" value="1"/>
</dbReference>
<evidence type="ECO:0000256" key="7">
    <source>
        <dbReference type="SAM" id="Phobius"/>
    </source>
</evidence>
<dbReference type="GO" id="GO:0022857">
    <property type="term" value="F:transmembrane transporter activity"/>
    <property type="evidence" value="ECO:0007669"/>
    <property type="project" value="InterPro"/>
</dbReference>
<dbReference type="InterPro" id="IPR051788">
    <property type="entry name" value="MFS_Transporter"/>
</dbReference>
<dbReference type="AlphaFoldDB" id="A0A8J3IP74"/>
<feature type="transmembrane region" description="Helical" evidence="7">
    <location>
        <begin position="220"/>
        <end position="242"/>
    </location>
</feature>
<feature type="transmembrane region" description="Helical" evidence="7">
    <location>
        <begin position="347"/>
        <end position="365"/>
    </location>
</feature>
<feature type="transmembrane region" description="Helical" evidence="7">
    <location>
        <begin position="169"/>
        <end position="189"/>
    </location>
</feature>
<protein>
    <recommendedName>
        <fullName evidence="8">Major facilitator superfamily (MFS) profile domain-containing protein</fullName>
    </recommendedName>
</protein>
<proteinExistence type="inferred from homology"/>
<evidence type="ECO:0000256" key="1">
    <source>
        <dbReference type="ARBA" id="ARBA00004651"/>
    </source>
</evidence>
<feature type="transmembrane region" description="Helical" evidence="7">
    <location>
        <begin position="82"/>
        <end position="98"/>
    </location>
</feature>
<organism evidence="9 10">
    <name type="scientific">Reticulibacter mediterranei</name>
    <dbReference type="NCBI Taxonomy" id="2778369"/>
    <lineage>
        <taxon>Bacteria</taxon>
        <taxon>Bacillati</taxon>
        <taxon>Chloroflexota</taxon>
        <taxon>Ktedonobacteria</taxon>
        <taxon>Ktedonobacterales</taxon>
        <taxon>Reticulibacteraceae</taxon>
        <taxon>Reticulibacter</taxon>
    </lineage>
</organism>
<keyword evidence="3" id="KW-0813">Transport</keyword>
<dbReference type="PANTHER" id="PTHR23514:SF3">
    <property type="entry name" value="BYPASS OF STOP CODON PROTEIN 6"/>
    <property type="match status" value="1"/>
</dbReference>
<dbReference type="SUPFAM" id="SSF103473">
    <property type="entry name" value="MFS general substrate transporter"/>
    <property type="match status" value="1"/>
</dbReference>
<gene>
    <name evidence="9" type="ORF">KSF_076710</name>
</gene>
<name>A0A8J3IP74_9CHLR</name>
<dbReference type="InterPro" id="IPR020846">
    <property type="entry name" value="MFS_dom"/>
</dbReference>
<dbReference type="EMBL" id="BNJK01000002">
    <property type="protein sequence ID" value="GHO97623.1"/>
    <property type="molecule type" value="Genomic_DNA"/>
</dbReference>
<dbReference type="GO" id="GO:0005886">
    <property type="term" value="C:plasma membrane"/>
    <property type="evidence" value="ECO:0007669"/>
    <property type="project" value="UniProtKB-SubCell"/>
</dbReference>
<accession>A0A8J3IP74</accession>
<feature type="transmembrane region" description="Helical" evidence="7">
    <location>
        <begin position="49"/>
        <end position="70"/>
    </location>
</feature>
<evidence type="ECO:0000256" key="4">
    <source>
        <dbReference type="ARBA" id="ARBA00022692"/>
    </source>
</evidence>
<evidence type="ECO:0000256" key="5">
    <source>
        <dbReference type="ARBA" id="ARBA00022989"/>
    </source>
</evidence>
<evidence type="ECO:0000256" key="3">
    <source>
        <dbReference type="ARBA" id="ARBA00022448"/>
    </source>
</evidence>
<evidence type="ECO:0000313" key="9">
    <source>
        <dbReference type="EMBL" id="GHO97623.1"/>
    </source>
</evidence>
<keyword evidence="6 7" id="KW-0472">Membrane</keyword>
<dbReference type="Proteomes" id="UP000597444">
    <property type="component" value="Unassembled WGS sequence"/>
</dbReference>
<evidence type="ECO:0000256" key="6">
    <source>
        <dbReference type="ARBA" id="ARBA00023136"/>
    </source>
</evidence>
<evidence type="ECO:0000313" key="10">
    <source>
        <dbReference type="Proteomes" id="UP000597444"/>
    </source>
</evidence>
<comment type="subcellular location">
    <subcellularLocation>
        <location evidence="1">Cell membrane</location>
        <topology evidence="1">Multi-pass membrane protein</topology>
    </subcellularLocation>
</comment>
<reference evidence="9" key="1">
    <citation type="submission" date="2020-10" db="EMBL/GenBank/DDBJ databases">
        <title>Taxonomic study of unclassified bacteria belonging to the class Ktedonobacteria.</title>
        <authorList>
            <person name="Yabe S."/>
            <person name="Wang C.M."/>
            <person name="Zheng Y."/>
            <person name="Sakai Y."/>
            <person name="Cavaletti L."/>
            <person name="Monciardini P."/>
            <person name="Donadio S."/>
        </authorList>
    </citation>
    <scope>NUCLEOTIDE SEQUENCE</scope>
    <source>
        <strain evidence="9">ID150040</strain>
    </source>
</reference>
<sequence>MFHRLFVGQRKTGSWLTIALLSVTCLDEIVSGFPTVGLPLIRDQFHLDYASIGLLFSITELVSTFLSKPVINLLSDLGSRRYWIAGGLVVLSASFLLAGSSNIFVVLLLAFILIHMGGEAALGGAQSAHIDQHPLDTVRAMARWTLASGVGDVLAPLVVTLLVGLHLGWPALCWLAAILWLGLALFVSVQRFPAPLHSEHAEIRTSLLATMRTALHDRVFLSWAALSLIPTMMDEIFIGFATLYLRDVLHASEVAIGLLVADLTISALLSLLVIERWLLQRIAPIRLLAWLSGLVLIGMILFLSTQSLWLIALALFLIGVGVTGWYPIAKGQAYACLPGRPGMVRTLISLGSPFEIALPAIVGLIAGKSGIWAGVATLGVAPLLVLLLLPGTRAQR</sequence>
<evidence type="ECO:0000256" key="2">
    <source>
        <dbReference type="ARBA" id="ARBA00008335"/>
    </source>
</evidence>